<reference evidence="2 3" key="1">
    <citation type="submission" date="2018-04" db="EMBL/GenBank/DDBJ databases">
        <title>Pedobacter chongqingensis sp. nov., isolated from a rottenly hemp rope.</title>
        <authorList>
            <person name="Cai Y."/>
        </authorList>
    </citation>
    <scope>NUCLEOTIDE SEQUENCE [LARGE SCALE GENOMIC DNA]</scope>
    <source>
        <strain evidence="2 3">FJ4-8</strain>
    </source>
</reference>
<dbReference type="EMBL" id="QEAS01000004">
    <property type="protein sequence ID" value="PWG81591.1"/>
    <property type="molecule type" value="Genomic_DNA"/>
</dbReference>
<evidence type="ECO:0000313" key="2">
    <source>
        <dbReference type="EMBL" id="PWG81591.1"/>
    </source>
</evidence>
<feature type="transmembrane region" description="Helical" evidence="1">
    <location>
        <begin position="6"/>
        <end position="26"/>
    </location>
</feature>
<dbReference type="RefSeq" id="WP_109415075.1">
    <property type="nucleotide sequence ID" value="NZ_QEAS01000004.1"/>
</dbReference>
<organism evidence="2 3">
    <name type="scientific">Pararcticibacter amylolyticus</name>
    <dbReference type="NCBI Taxonomy" id="2173175"/>
    <lineage>
        <taxon>Bacteria</taxon>
        <taxon>Pseudomonadati</taxon>
        <taxon>Bacteroidota</taxon>
        <taxon>Sphingobacteriia</taxon>
        <taxon>Sphingobacteriales</taxon>
        <taxon>Sphingobacteriaceae</taxon>
        <taxon>Pararcticibacter</taxon>
    </lineage>
</organism>
<dbReference type="Proteomes" id="UP000245647">
    <property type="component" value="Unassembled WGS sequence"/>
</dbReference>
<keyword evidence="3" id="KW-1185">Reference proteome</keyword>
<comment type="caution">
    <text evidence="2">The sequence shown here is derived from an EMBL/GenBank/DDBJ whole genome shotgun (WGS) entry which is preliminary data.</text>
</comment>
<feature type="transmembrane region" description="Helical" evidence="1">
    <location>
        <begin position="92"/>
        <end position="114"/>
    </location>
</feature>
<proteinExistence type="predicted"/>
<keyword evidence="1" id="KW-1133">Transmembrane helix</keyword>
<sequence>MKFMFNDIVAWSLILTICITFILLALKSDILRDTIDDLGAFTANAAAIPQLAAVPPNKINRPYSLSKVQFGVWTVIISCTYVYLSLSSHVCVLTLTTSSTAVILLGISAGTAAFGNIIDQSQSNQVAHPRHQNAPSDGFFKDILSDDQGISIHRFQNVVWTLIAITIYLFRINPHECSLPEVDNSILTLTGISSATYLGLKINENR</sequence>
<gene>
    <name evidence="2" type="ORF">DDR33_07100</name>
</gene>
<name>A0A2U2PJL8_9SPHI</name>
<evidence type="ECO:0000256" key="1">
    <source>
        <dbReference type="SAM" id="Phobius"/>
    </source>
</evidence>
<feature type="transmembrane region" description="Helical" evidence="1">
    <location>
        <begin position="68"/>
        <end position="86"/>
    </location>
</feature>
<keyword evidence="1" id="KW-0812">Transmembrane</keyword>
<protein>
    <submittedName>
        <fullName evidence="2">Uncharacterized protein</fullName>
    </submittedName>
</protein>
<accession>A0A2U2PJL8</accession>
<dbReference type="OrthoDB" id="795005at2"/>
<evidence type="ECO:0000313" key="3">
    <source>
        <dbReference type="Proteomes" id="UP000245647"/>
    </source>
</evidence>
<dbReference type="AlphaFoldDB" id="A0A2U2PJL8"/>
<keyword evidence="1" id="KW-0472">Membrane</keyword>